<dbReference type="InterPro" id="IPR002816">
    <property type="entry name" value="TraB/PrgY/GumN_fam"/>
</dbReference>
<dbReference type="AlphaFoldDB" id="A0A5C1Q9F5"/>
<reference evidence="2 3" key="2">
    <citation type="submission" date="2019-09" db="EMBL/GenBank/DDBJ databases">
        <title>Complete Genome Sequence and Methylome Analysis of free living Spirochaetas.</title>
        <authorList>
            <person name="Leshcheva N."/>
            <person name="Mikheeva N."/>
        </authorList>
    </citation>
    <scope>NUCLEOTIDE SEQUENCE [LARGE SCALE GENOMIC DNA]</scope>
    <source>
        <strain evidence="2 3">P</strain>
    </source>
</reference>
<dbReference type="EMBL" id="CP035807">
    <property type="protein sequence ID" value="QEN04675.1"/>
    <property type="molecule type" value="Genomic_DNA"/>
</dbReference>
<keyword evidence="1" id="KW-0472">Membrane</keyword>
<gene>
    <name evidence="2" type="ORF">EW093_08140</name>
</gene>
<dbReference type="PANTHER" id="PTHR21530:SF7">
    <property type="entry name" value="TRAB DOMAIN-CONTAINING PROTEIN"/>
    <property type="match status" value="1"/>
</dbReference>
<dbReference type="InterPro" id="IPR005230">
    <property type="entry name" value="TraB_bac"/>
</dbReference>
<feature type="transmembrane region" description="Helical" evidence="1">
    <location>
        <begin position="299"/>
        <end position="320"/>
    </location>
</feature>
<dbReference type="RefSeq" id="WP_149567918.1">
    <property type="nucleotide sequence ID" value="NZ_CP035807.1"/>
</dbReference>
<feature type="transmembrane region" description="Helical" evidence="1">
    <location>
        <begin position="326"/>
        <end position="344"/>
    </location>
</feature>
<dbReference type="Proteomes" id="UP000323824">
    <property type="component" value="Chromosome"/>
</dbReference>
<organism evidence="2 3">
    <name type="scientific">Thiospirochaeta perfilievii</name>
    <dbReference type="NCBI Taxonomy" id="252967"/>
    <lineage>
        <taxon>Bacteria</taxon>
        <taxon>Pseudomonadati</taxon>
        <taxon>Spirochaetota</taxon>
        <taxon>Spirochaetia</taxon>
        <taxon>Spirochaetales</taxon>
        <taxon>Spirochaetaceae</taxon>
        <taxon>Thiospirochaeta</taxon>
    </lineage>
</organism>
<name>A0A5C1Q9F5_9SPIO</name>
<dbReference type="InterPro" id="IPR046345">
    <property type="entry name" value="TraB_PrgY-like"/>
</dbReference>
<sequence>MNNTVLVKKEGDTVTRVTIGDKEICLIGTAHVSPDSVKEVQDIISNEKPDHVCVEIDAGRYKSMNQPQSWKDMNIVKIIKEQKSFLLIANLMLSSFQKRMGSSVGMKPGEDMKAAIDSAEGEGINFSFIDREIQVTLKRAWAKSNFWDKNKVLAVLLSSAFSSEEASAQDIEELKDRNELEGMMDELAKELPKVKEVLIDERDQYLAVSTFKRPEKKIVSVVGAGHVPGMIKWFESLESGEKDGDLKEISSIPPKSLLSKSLPFVIPGVVITLIALGFIFNGADVGFDMIKRWFLTNGVLSGLGAIIALGHPLTILAAFISAPITSLNPLIGVGIVTGVVETALRKPRVEDFETLTESVSHFKSWYKNRVLRILLVVALSTIGSVAGTWIGGAFLATFLG</sequence>
<keyword evidence="1" id="KW-0812">Transmembrane</keyword>
<protein>
    <submittedName>
        <fullName evidence="2">TraB/GumN family protein</fullName>
    </submittedName>
</protein>
<dbReference type="KEGG" id="sper:EW093_08140"/>
<proteinExistence type="predicted"/>
<feature type="transmembrane region" description="Helical" evidence="1">
    <location>
        <begin position="264"/>
        <end position="287"/>
    </location>
</feature>
<reference evidence="2 3" key="1">
    <citation type="submission" date="2019-02" db="EMBL/GenBank/DDBJ databases">
        <authorList>
            <person name="Fomenkov A."/>
            <person name="Dubinina G."/>
            <person name="Grabovich M."/>
            <person name="Vincze T."/>
            <person name="Roberts R.J."/>
        </authorList>
    </citation>
    <scope>NUCLEOTIDE SEQUENCE [LARGE SCALE GENOMIC DNA]</scope>
    <source>
        <strain evidence="2 3">P</strain>
    </source>
</reference>
<evidence type="ECO:0000313" key="3">
    <source>
        <dbReference type="Proteomes" id="UP000323824"/>
    </source>
</evidence>
<keyword evidence="3" id="KW-1185">Reference proteome</keyword>
<dbReference type="OrthoDB" id="9809330at2"/>
<dbReference type="Pfam" id="PF01963">
    <property type="entry name" value="TraB_PrgY_gumN"/>
    <property type="match status" value="1"/>
</dbReference>
<keyword evidence="1" id="KW-1133">Transmembrane helix</keyword>
<accession>A0A5C1Q9F5</accession>
<evidence type="ECO:0000313" key="2">
    <source>
        <dbReference type="EMBL" id="QEN04675.1"/>
    </source>
</evidence>
<feature type="transmembrane region" description="Helical" evidence="1">
    <location>
        <begin position="373"/>
        <end position="399"/>
    </location>
</feature>
<dbReference type="PANTHER" id="PTHR21530">
    <property type="entry name" value="PHEROMONE SHUTDOWN PROTEIN"/>
    <property type="match status" value="1"/>
</dbReference>
<evidence type="ECO:0000256" key="1">
    <source>
        <dbReference type="SAM" id="Phobius"/>
    </source>
</evidence>
<dbReference type="CDD" id="cd14726">
    <property type="entry name" value="TraB_PrgY-like"/>
    <property type="match status" value="1"/>
</dbReference>
<dbReference type="NCBIfam" id="TIGR00261">
    <property type="entry name" value="traB"/>
    <property type="match status" value="1"/>
</dbReference>